<keyword evidence="3 5" id="KW-1133">Transmembrane helix</keyword>
<evidence type="ECO:0000313" key="6">
    <source>
        <dbReference type="EMBL" id="BFH73906.1"/>
    </source>
</evidence>
<reference evidence="6" key="1">
    <citation type="submission" date="2024-03" db="EMBL/GenBank/DDBJ databases">
        <title>Complete genome sequence of Sulfurisphaera javensis strain KD-1.</title>
        <authorList>
            <person name="Sakai H."/>
            <person name="Nur N."/>
            <person name="Suwanto A."/>
            <person name="Kurosawa N."/>
        </authorList>
    </citation>
    <scope>NUCLEOTIDE SEQUENCE</scope>
    <source>
        <strain evidence="6">KD-1</strain>
    </source>
</reference>
<evidence type="ECO:0000256" key="3">
    <source>
        <dbReference type="ARBA" id="ARBA00022989"/>
    </source>
</evidence>
<organism evidence="6">
    <name type="scientific">Sulfurisphaera javensis</name>
    <dbReference type="NCBI Taxonomy" id="2049879"/>
    <lineage>
        <taxon>Archaea</taxon>
        <taxon>Thermoproteota</taxon>
        <taxon>Thermoprotei</taxon>
        <taxon>Sulfolobales</taxon>
        <taxon>Sulfolobaceae</taxon>
        <taxon>Sulfurisphaera</taxon>
    </lineage>
</organism>
<accession>A0AAT9GSZ2</accession>
<feature type="transmembrane region" description="Helical" evidence="5">
    <location>
        <begin position="276"/>
        <end position="300"/>
    </location>
</feature>
<dbReference type="GeneID" id="92354803"/>
<dbReference type="KEGG" id="sjv:SJAV_18500"/>
<feature type="transmembrane region" description="Helical" evidence="5">
    <location>
        <begin position="12"/>
        <end position="35"/>
    </location>
</feature>
<feature type="transmembrane region" description="Helical" evidence="5">
    <location>
        <begin position="161"/>
        <end position="181"/>
    </location>
</feature>
<comment type="subcellular location">
    <subcellularLocation>
        <location evidence="1">Membrane</location>
        <topology evidence="1">Multi-pass membrane protein</topology>
    </subcellularLocation>
</comment>
<keyword evidence="2 5" id="KW-0812">Transmembrane</keyword>
<keyword evidence="4 5" id="KW-0472">Membrane</keyword>
<proteinExistence type="predicted"/>
<name>A0AAT9GSZ2_9CREN</name>
<dbReference type="Pfam" id="PF02361">
    <property type="entry name" value="CbiQ"/>
    <property type="match status" value="1"/>
</dbReference>
<evidence type="ECO:0000256" key="4">
    <source>
        <dbReference type="ARBA" id="ARBA00023136"/>
    </source>
</evidence>
<dbReference type="GO" id="GO:0005886">
    <property type="term" value="C:plasma membrane"/>
    <property type="evidence" value="ECO:0007669"/>
    <property type="project" value="TreeGrafter"/>
</dbReference>
<feature type="transmembrane region" description="Helical" evidence="5">
    <location>
        <begin position="133"/>
        <end position="154"/>
    </location>
</feature>
<dbReference type="PANTHER" id="PTHR33514:SF13">
    <property type="entry name" value="PROTEIN ABCI12, CHLOROPLASTIC"/>
    <property type="match status" value="1"/>
</dbReference>
<evidence type="ECO:0000256" key="2">
    <source>
        <dbReference type="ARBA" id="ARBA00022692"/>
    </source>
</evidence>
<dbReference type="AlphaFoldDB" id="A0AAT9GSZ2"/>
<feature type="transmembrane region" description="Helical" evidence="5">
    <location>
        <begin position="94"/>
        <end position="113"/>
    </location>
</feature>
<feature type="transmembrane region" description="Helical" evidence="5">
    <location>
        <begin position="71"/>
        <end position="87"/>
    </location>
</feature>
<dbReference type="RefSeq" id="WP_369609463.1">
    <property type="nucleotide sequence ID" value="NZ_AP031322.1"/>
</dbReference>
<feature type="transmembrane region" description="Helical" evidence="5">
    <location>
        <begin position="226"/>
        <end position="244"/>
    </location>
</feature>
<feature type="transmembrane region" description="Helical" evidence="5">
    <location>
        <begin position="187"/>
        <end position="205"/>
    </location>
</feature>
<dbReference type="PANTHER" id="PTHR33514">
    <property type="entry name" value="PROTEIN ABCI12, CHLOROPLASTIC"/>
    <property type="match status" value="1"/>
</dbReference>
<evidence type="ECO:0000256" key="5">
    <source>
        <dbReference type="SAM" id="Phobius"/>
    </source>
</evidence>
<gene>
    <name evidence="6" type="ORF">SJAV_18500</name>
</gene>
<evidence type="ECO:0000256" key="1">
    <source>
        <dbReference type="ARBA" id="ARBA00004141"/>
    </source>
</evidence>
<protein>
    <submittedName>
        <fullName evidence="6">Energy-coupling factor transporter transmembrane component T</fullName>
    </submittedName>
</protein>
<dbReference type="InterPro" id="IPR003339">
    <property type="entry name" value="ABC/ECF_trnsptr_transmembrane"/>
</dbReference>
<dbReference type="CDD" id="cd16914">
    <property type="entry name" value="EcfT"/>
    <property type="match status" value="1"/>
</dbReference>
<dbReference type="EMBL" id="AP031322">
    <property type="protein sequence ID" value="BFH73906.1"/>
    <property type="molecule type" value="Genomic_DNA"/>
</dbReference>
<sequence length="303" mass="34382">MSYPLINVIISWYLYLFGVTFLVYILFVALGVKGFKELTTYVEKKTLLHRINPLTKIIILLLVTIVASQSIWWIGATLGVIAFSLFIPLKRVKVVSLFTFMQVFGMTWGFAIYTSPSLIQQLFGNKLTTIWVFPSYFIYFGVVPDLTLQALIYGFQVAMRVWSMFLFSILILMTTTTSEVIRALSKFKVPLSITFAITIAMISIPRIFEIADTAYKIQVMRGENKFIAFFQSIIPTTIFLFKSAKITGISAETRCFMAKKERTELYDMPLTSVDKVIITTGILLTAIDLYLVAIGLIPAIPFH</sequence>